<organism evidence="2 3">
    <name type="scientific">Recurvomyces mirabilis</name>
    <dbReference type="NCBI Taxonomy" id="574656"/>
    <lineage>
        <taxon>Eukaryota</taxon>
        <taxon>Fungi</taxon>
        <taxon>Dikarya</taxon>
        <taxon>Ascomycota</taxon>
        <taxon>Pezizomycotina</taxon>
        <taxon>Dothideomycetes</taxon>
        <taxon>Dothideomycetidae</taxon>
        <taxon>Mycosphaerellales</taxon>
        <taxon>Teratosphaeriaceae</taxon>
        <taxon>Recurvomyces</taxon>
    </lineage>
</organism>
<dbReference type="AlphaFoldDB" id="A0AAE0WWA6"/>
<sequence length="894" mass="97645">MSRVGQHQEGGEICISDSPYELSNRRISVEQGFRGSVSSDAARGASVSSLDQYARSVSSPHKSTTASALGDKSPGHITAAYWGSREAAYCAAAASHAKNEDALRMSTLTLEPQTGVPAANTAISARDGTPRLSSSAALSGGPERQQDHSFTPPSSAGPSTYLAPTSQQTPPRPSRRHEQAIGQMTRHGAAVRSSALPTLADPAAAKGGVHKRVQAETTKPAGSGSIAPDPADFTLHTAKASPTSELTGAIPLDPQAVSHKALISKVPGSTGKAAQRSTKVLELITTNLDGSGSPLAEKGSVERAGKLKILSSNRMNVHDFCVSKRNLPHLRSLASSNRQSGNDDTHTSEKGASTTQYNTELSESSVRYGAYGGQRELSRKMMVACDSDTLAVDSYTLHPPTSFWPQLINTALEVGVYMEAWSEQVDVMKLTAAPRLIQLEECVADFNRIGQLLDARYGRAGGDGVFEEYNVELYVTVPCTMTDSDRARVRNNIRKSSFRSSVTILARVEAVAAPRLHWAFQNDFIHKGDTVLVLSCTVSSNNLGAYDISNPKFSYKEHAPPQDISGGWPKVEQDFREWLSWAFGASLDSVDPLLLGTHSEFMREFRSLYFLGDIKADPKYVHCLPLDIPHDDINRGYYDIRSDCVLVSNKCLRQFMDEAIVNLERALARIVSEYRYEGENVKLVCDGDFLDVPYVENRLGDFLRTLGVQMTRTPRISVVPAAIVRATADLRPVSRKAQRNYGWIVNAPCRDQDPMKHRFWEEYAEQWYCRERLLWQIEKGQDIKSDTVVSTTLTIVASGQKPASHAIALISHALTQPDYAYCEGVECHARIILTTSTEEILERFQKRRGGYGLRVNADIALGHECGVLIAQVKGPGGAEVLGHVDLDFSETDKS</sequence>
<dbReference type="EMBL" id="JAUTXT010000003">
    <property type="protein sequence ID" value="KAK3679014.1"/>
    <property type="molecule type" value="Genomic_DNA"/>
</dbReference>
<dbReference type="Proteomes" id="UP001274830">
    <property type="component" value="Unassembled WGS sequence"/>
</dbReference>
<feature type="compositionally biased region" description="Polar residues" evidence="1">
    <location>
        <begin position="148"/>
        <end position="169"/>
    </location>
</feature>
<protein>
    <submittedName>
        <fullName evidence="2">Uncharacterized protein</fullName>
    </submittedName>
</protein>
<feature type="compositionally biased region" description="Polar residues" evidence="1">
    <location>
        <begin position="350"/>
        <end position="359"/>
    </location>
</feature>
<keyword evidence="3" id="KW-1185">Reference proteome</keyword>
<comment type="caution">
    <text evidence="2">The sequence shown here is derived from an EMBL/GenBank/DDBJ whole genome shotgun (WGS) entry which is preliminary data.</text>
</comment>
<accession>A0AAE0WWA6</accession>
<name>A0AAE0WWA6_9PEZI</name>
<evidence type="ECO:0000313" key="2">
    <source>
        <dbReference type="EMBL" id="KAK3679014.1"/>
    </source>
</evidence>
<reference evidence="2" key="1">
    <citation type="submission" date="2023-07" db="EMBL/GenBank/DDBJ databases">
        <title>Black Yeasts Isolated from many extreme environments.</title>
        <authorList>
            <person name="Coleine C."/>
            <person name="Stajich J.E."/>
            <person name="Selbmann L."/>
        </authorList>
    </citation>
    <scope>NUCLEOTIDE SEQUENCE</scope>
    <source>
        <strain evidence="2">CCFEE 5485</strain>
    </source>
</reference>
<evidence type="ECO:0000256" key="1">
    <source>
        <dbReference type="SAM" id="MobiDB-lite"/>
    </source>
</evidence>
<feature type="region of interest" description="Disordered" evidence="1">
    <location>
        <begin position="121"/>
        <end position="235"/>
    </location>
</feature>
<proteinExistence type="predicted"/>
<gene>
    <name evidence="2" type="ORF">LTR78_001467</name>
</gene>
<feature type="region of interest" description="Disordered" evidence="1">
    <location>
        <begin position="334"/>
        <end position="359"/>
    </location>
</feature>
<evidence type="ECO:0000313" key="3">
    <source>
        <dbReference type="Proteomes" id="UP001274830"/>
    </source>
</evidence>